<evidence type="ECO:0000313" key="3">
    <source>
        <dbReference type="Proteomes" id="UP000034307"/>
    </source>
</evidence>
<accession>A0A0G1RMQ5</accession>
<protein>
    <recommendedName>
        <fullName evidence="1">Ribbon-helix-helix protein CopG domain-containing protein</fullName>
    </recommendedName>
</protein>
<dbReference type="SUPFAM" id="SSF55811">
    <property type="entry name" value="Nudix"/>
    <property type="match status" value="1"/>
</dbReference>
<dbReference type="InterPro" id="IPR013321">
    <property type="entry name" value="Arc_rbn_hlx_hlx"/>
</dbReference>
<dbReference type="CDD" id="cd22235">
    <property type="entry name" value="RHH_CopG_archaea"/>
    <property type="match status" value="1"/>
</dbReference>
<reference evidence="2 3" key="1">
    <citation type="journal article" date="2015" name="Nature">
        <title>rRNA introns, odd ribosomes, and small enigmatic genomes across a large radiation of phyla.</title>
        <authorList>
            <person name="Brown C.T."/>
            <person name="Hug L.A."/>
            <person name="Thomas B.C."/>
            <person name="Sharon I."/>
            <person name="Castelle C.J."/>
            <person name="Singh A."/>
            <person name="Wilkins M.J."/>
            <person name="Williams K.H."/>
            <person name="Banfield J.F."/>
        </authorList>
    </citation>
    <scope>NUCLEOTIDE SEQUENCE [LARGE SCALE GENOMIC DNA]</scope>
</reference>
<dbReference type="Gene3D" id="3.90.79.10">
    <property type="entry name" value="Nucleoside Triphosphate Pyrophosphohydrolase"/>
    <property type="match status" value="1"/>
</dbReference>
<gene>
    <name evidence="2" type="ORF">UX80_C0003G0086</name>
</gene>
<dbReference type="InterPro" id="IPR015797">
    <property type="entry name" value="NUDIX_hydrolase-like_dom_sf"/>
</dbReference>
<dbReference type="InterPro" id="IPR002145">
    <property type="entry name" value="CopG"/>
</dbReference>
<evidence type="ECO:0000259" key="1">
    <source>
        <dbReference type="Pfam" id="PF01402"/>
    </source>
</evidence>
<evidence type="ECO:0000313" key="2">
    <source>
        <dbReference type="EMBL" id="KKU58431.1"/>
    </source>
</evidence>
<dbReference type="AlphaFoldDB" id="A0A0G1RMQ5"/>
<comment type="caution">
    <text evidence="2">The sequence shown here is derived from an EMBL/GenBank/DDBJ whole genome shotgun (WGS) entry which is preliminary data.</text>
</comment>
<feature type="domain" description="Ribbon-helix-helix protein CopG" evidence="1">
    <location>
        <begin position="11"/>
        <end position="44"/>
    </location>
</feature>
<name>A0A0G1RMQ5_9BACT</name>
<organism evidence="2 3">
    <name type="scientific">Candidatus Amesbacteria bacterium GW2011_GWA2_47_11b</name>
    <dbReference type="NCBI Taxonomy" id="1618358"/>
    <lineage>
        <taxon>Bacteria</taxon>
        <taxon>Candidatus Amesiibacteriota</taxon>
    </lineage>
</organism>
<dbReference type="GO" id="GO:0006355">
    <property type="term" value="P:regulation of DNA-templated transcription"/>
    <property type="evidence" value="ECO:0007669"/>
    <property type="project" value="InterPro"/>
</dbReference>
<dbReference type="Gene3D" id="1.10.1220.10">
    <property type="entry name" value="Met repressor-like"/>
    <property type="match status" value="1"/>
</dbReference>
<dbReference type="Proteomes" id="UP000034307">
    <property type="component" value="Unassembled WGS sequence"/>
</dbReference>
<dbReference type="Pfam" id="PF01402">
    <property type="entry name" value="RHH_1"/>
    <property type="match status" value="1"/>
</dbReference>
<proteinExistence type="predicted"/>
<sequence>MSIRKSQITAFSLPKETLKLLEGLQNRFRKSRSELLREMINFYVSSQKTSPSRVRESIIIDDSDANKILKLYYSVISAVKPKPTLVIGIGIISKKNKVIIGLRKTQDQHIKDLHWTFPSGKFNSLEFEKEIINTIHNETGLKAKVIRLIHARLIPDSPQKKVRIVALYYHCKLLSGKGKPGNDFKQIKWVPATEVHRHFTTSVADEITTFLGTL</sequence>
<dbReference type="EMBL" id="LCNO01000003">
    <property type="protein sequence ID" value="KKU58431.1"/>
    <property type="molecule type" value="Genomic_DNA"/>
</dbReference>
<dbReference type="STRING" id="1618358.UX80_C0003G0086"/>